<reference evidence="1 2" key="1">
    <citation type="journal article" date="2023" name="Insect Mol. Biol.">
        <title>Genome sequencing provides insights into the evolution of gene families encoding plant cell wall-degrading enzymes in longhorned beetles.</title>
        <authorList>
            <person name="Shin N.R."/>
            <person name="Okamura Y."/>
            <person name="Kirsch R."/>
            <person name="Pauchet Y."/>
        </authorList>
    </citation>
    <scope>NUCLEOTIDE SEQUENCE [LARGE SCALE GENOMIC DNA]</scope>
    <source>
        <strain evidence="1">EAD_L_NR</strain>
    </source>
</reference>
<accession>A0AAV8W5N1</accession>
<comment type="caution">
    <text evidence="1">The sequence shown here is derived from an EMBL/GenBank/DDBJ whole genome shotgun (WGS) entry which is preliminary data.</text>
</comment>
<dbReference type="Proteomes" id="UP001159042">
    <property type="component" value="Unassembled WGS sequence"/>
</dbReference>
<gene>
    <name evidence="1" type="ORF">NQ315_010649</name>
</gene>
<evidence type="ECO:0000313" key="2">
    <source>
        <dbReference type="Proteomes" id="UP001159042"/>
    </source>
</evidence>
<dbReference type="EMBL" id="JANEYG010000009">
    <property type="protein sequence ID" value="KAJ8921739.1"/>
    <property type="molecule type" value="Genomic_DNA"/>
</dbReference>
<organism evidence="1 2">
    <name type="scientific">Exocentrus adspersus</name>
    <dbReference type="NCBI Taxonomy" id="1586481"/>
    <lineage>
        <taxon>Eukaryota</taxon>
        <taxon>Metazoa</taxon>
        <taxon>Ecdysozoa</taxon>
        <taxon>Arthropoda</taxon>
        <taxon>Hexapoda</taxon>
        <taxon>Insecta</taxon>
        <taxon>Pterygota</taxon>
        <taxon>Neoptera</taxon>
        <taxon>Endopterygota</taxon>
        <taxon>Coleoptera</taxon>
        <taxon>Polyphaga</taxon>
        <taxon>Cucujiformia</taxon>
        <taxon>Chrysomeloidea</taxon>
        <taxon>Cerambycidae</taxon>
        <taxon>Lamiinae</taxon>
        <taxon>Acanthocinini</taxon>
        <taxon>Exocentrus</taxon>
    </lineage>
</organism>
<name>A0AAV8W5N1_9CUCU</name>
<evidence type="ECO:0000313" key="1">
    <source>
        <dbReference type="EMBL" id="KAJ8921739.1"/>
    </source>
</evidence>
<sequence>MSASFTLHGHVNSNNHFAYFNCGVIPHCRYWADENLHWMRECHTQGPEKINVWAGIIGDHIVGPINIFR</sequence>
<proteinExistence type="predicted"/>
<keyword evidence="2" id="KW-1185">Reference proteome</keyword>
<dbReference type="AlphaFoldDB" id="A0AAV8W5N1"/>
<protein>
    <submittedName>
        <fullName evidence="1">Uncharacterized protein</fullName>
    </submittedName>
</protein>